<name>A0A7Z2J9Y7_9BURK</name>
<gene>
    <name evidence="1" type="ORF">FAZ97_18110</name>
</gene>
<dbReference type="PANTHER" id="PTHR38785:SF1">
    <property type="entry name" value="HOMOLOG OF VIRK"/>
    <property type="match status" value="1"/>
</dbReference>
<dbReference type="RefSeq" id="WP_158759822.1">
    <property type="nucleotide sequence ID" value="NZ_CP046910.1"/>
</dbReference>
<dbReference type="GO" id="GO:0006974">
    <property type="term" value="P:DNA damage response"/>
    <property type="evidence" value="ECO:0007669"/>
    <property type="project" value="TreeGrafter"/>
</dbReference>
<dbReference type="OrthoDB" id="1238765at2"/>
<accession>A0A7Z2J9Y7</accession>
<dbReference type="AlphaFoldDB" id="A0A7Z2J9Y7"/>
<organism evidence="1 2">
    <name type="scientific">Paraburkholderia acidiphila</name>
    <dbReference type="NCBI Taxonomy" id="2571747"/>
    <lineage>
        <taxon>Bacteria</taxon>
        <taxon>Pseudomonadati</taxon>
        <taxon>Pseudomonadota</taxon>
        <taxon>Betaproteobacteria</taxon>
        <taxon>Burkholderiales</taxon>
        <taxon>Burkholderiaceae</taxon>
        <taxon>Paraburkholderia</taxon>
    </lineage>
</organism>
<evidence type="ECO:0000313" key="1">
    <source>
        <dbReference type="EMBL" id="QGZ56871.1"/>
    </source>
</evidence>
<keyword evidence="2" id="KW-1185">Reference proteome</keyword>
<reference evidence="1 2" key="1">
    <citation type="submission" date="2019-12" db="EMBL/GenBank/DDBJ databases">
        <title>Paraburkholderia acidiphila 7Q-K02 sp. nov and Paraburkholderia acidisoli DHF22 sp. nov., two strains isolated from forest soil.</title>
        <authorList>
            <person name="Gao Z."/>
            <person name="Qiu L."/>
        </authorList>
    </citation>
    <scope>NUCLEOTIDE SEQUENCE [LARGE SCALE GENOMIC DNA]</scope>
    <source>
        <strain evidence="1 2">7Q-K02</strain>
    </source>
</reference>
<dbReference type="EMBL" id="CP046910">
    <property type="protein sequence ID" value="QGZ56871.1"/>
    <property type="molecule type" value="Genomic_DNA"/>
</dbReference>
<dbReference type="PANTHER" id="PTHR38785">
    <property type="entry name" value="HOMOLOG OF VIRK"/>
    <property type="match status" value="1"/>
</dbReference>
<dbReference type="Pfam" id="PF04393">
    <property type="entry name" value="DUF535"/>
    <property type="match status" value="1"/>
</dbReference>
<dbReference type="KEGG" id="pacp:FAZ97_18110"/>
<proteinExistence type="predicted"/>
<dbReference type="InterPro" id="IPR007488">
    <property type="entry name" value="DUF535"/>
</dbReference>
<dbReference type="Proteomes" id="UP000434209">
    <property type="component" value="Chromosome 2"/>
</dbReference>
<evidence type="ECO:0000313" key="2">
    <source>
        <dbReference type="Proteomes" id="UP000434209"/>
    </source>
</evidence>
<sequence length="319" mass="35904">MTLISDTYALLSRAIPGRSSGVWFRRMRVIMYSLLYPHVSGVWLRALVQDPLLTGMALRNRRFLERPYHPAFQSGMTTRDRVALVCEHFRVAAAPFWSAVTRRVYLNGEAVTLAYHERYAIVLSNPTRCWREGLLTVAWRDEAACVDLAWATISFELHRETGLPGILVGGLQGPRGNGRELVREATRACHGLRPKAAVMEAVCMLCRIAQVRVLAAVTTRAHISRAGSSEFHADYDAFWREMGGVESEGRFVLPLRPYHRDISKVPSNRRAVFRRRQELIANLLAQFDTVLGMAGEGHVEVRAPAAQEADVPYHQVIEA</sequence>
<protein>
    <submittedName>
        <fullName evidence="1">DUF535 domain-containing protein</fullName>
    </submittedName>
</protein>